<evidence type="ECO:0000313" key="2">
    <source>
        <dbReference type="EMBL" id="MBO1916617.1"/>
    </source>
</evidence>
<feature type="transmembrane region" description="Helical" evidence="1">
    <location>
        <begin position="12"/>
        <end position="29"/>
    </location>
</feature>
<sequence>MLGFIIADRYKTMVVYMLPVALLVQGWLYDGNGNQLRFRTFLVMKQAPHLP</sequence>
<keyword evidence="1" id="KW-1133">Transmembrane helix</keyword>
<comment type="caution">
    <text evidence="2">The sequence shown here is derived from an EMBL/GenBank/DDBJ whole genome shotgun (WGS) entry which is preliminary data.</text>
</comment>
<dbReference type="EMBL" id="JAGETQ010000169">
    <property type="protein sequence ID" value="MBO1916617.1"/>
    <property type="molecule type" value="Genomic_DNA"/>
</dbReference>
<reference evidence="2" key="1">
    <citation type="submission" date="2021-03" db="EMBL/GenBank/DDBJ databases">
        <title>Molecular epidemiology and mechanisms of colistin and carbapenem resistance in Enterobacteriaceae from clinical isolates, the environment and porcine samples in Pretoria, South Africa.</title>
        <authorList>
            <person name="Bogoshi D."/>
            <person name="Mbelle N.M."/>
            <person name="Naidoo V."/>
            <person name="Osei Sekyere J."/>
        </authorList>
    </citation>
    <scope>NUCLEOTIDE SEQUENCE</scope>
    <source>
        <strain evidence="2">C052</strain>
    </source>
</reference>
<evidence type="ECO:0000256" key="1">
    <source>
        <dbReference type="SAM" id="Phobius"/>
    </source>
</evidence>
<keyword evidence="1" id="KW-0812">Transmembrane</keyword>
<keyword evidence="1" id="KW-0472">Membrane</keyword>
<accession>A0A939SPK7</accession>
<protein>
    <submittedName>
        <fullName evidence="2">Uncharacterized protein</fullName>
    </submittedName>
</protein>
<gene>
    <name evidence="2" type="ORF">J4727_18400</name>
</gene>
<dbReference type="Proteomes" id="UP000664477">
    <property type="component" value="Unassembled WGS sequence"/>
</dbReference>
<evidence type="ECO:0000313" key="3">
    <source>
        <dbReference type="Proteomes" id="UP000664477"/>
    </source>
</evidence>
<name>A0A939SPK7_PRORE</name>
<proteinExistence type="predicted"/>
<dbReference type="AlphaFoldDB" id="A0A939SPK7"/>
<organism evidence="2 3">
    <name type="scientific">Providencia rettgeri</name>
    <dbReference type="NCBI Taxonomy" id="587"/>
    <lineage>
        <taxon>Bacteria</taxon>
        <taxon>Pseudomonadati</taxon>
        <taxon>Pseudomonadota</taxon>
        <taxon>Gammaproteobacteria</taxon>
        <taxon>Enterobacterales</taxon>
        <taxon>Morganellaceae</taxon>
        <taxon>Providencia</taxon>
    </lineage>
</organism>